<keyword evidence="3" id="KW-1185">Reference proteome</keyword>
<dbReference type="NCBIfam" id="TIGR02988">
    <property type="entry name" value="YaaA_near_RecF"/>
    <property type="match status" value="1"/>
</dbReference>
<proteinExistence type="predicted"/>
<organism evidence="2 3">
    <name type="scientific">Macrococcus brunensis</name>
    <dbReference type="NCBI Taxonomy" id="198483"/>
    <lineage>
        <taxon>Bacteria</taxon>
        <taxon>Bacillati</taxon>
        <taxon>Bacillota</taxon>
        <taxon>Bacilli</taxon>
        <taxon>Bacillales</taxon>
        <taxon>Staphylococcaceae</taxon>
        <taxon>Macrococcus</taxon>
    </lineage>
</organism>
<dbReference type="AlphaFoldDB" id="A0A4R6BBJ2"/>
<name>A0A4R6BBJ2_9STAP</name>
<evidence type="ECO:0000313" key="2">
    <source>
        <dbReference type="EMBL" id="TDL94348.1"/>
    </source>
</evidence>
<dbReference type="InterPro" id="IPR014330">
    <property type="entry name" value="RNA-bd_S4-rel_YaaA"/>
</dbReference>
<gene>
    <name evidence="2" type="primary">yaaA</name>
    <name evidence="2" type="ORF">ERX27_09045</name>
</gene>
<dbReference type="OrthoDB" id="9811532at2"/>
<accession>A0A4R6BBJ2</accession>
<evidence type="ECO:0000256" key="1">
    <source>
        <dbReference type="PROSITE-ProRule" id="PRU00182"/>
    </source>
</evidence>
<comment type="caution">
    <text evidence="2">The sequence shown here is derived from an EMBL/GenBank/DDBJ whole genome shotgun (WGS) entry which is preliminary data.</text>
</comment>
<dbReference type="RefSeq" id="WP_133432515.1">
    <property type="nucleotide sequence ID" value="NZ_CP092172.1"/>
</dbReference>
<dbReference type="SUPFAM" id="SSF55174">
    <property type="entry name" value="Alpha-L RNA-binding motif"/>
    <property type="match status" value="1"/>
</dbReference>
<sequence length="74" mass="8149">MVKQVEFDSIVTLGQLLKSEGIIGTGGQAKWFLQENTVYLNGTLETRRGKKLAQNDIVDIEGEGKFKISYSAEG</sequence>
<evidence type="ECO:0000313" key="3">
    <source>
        <dbReference type="Proteomes" id="UP000295310"/>
    </source>
</evidence>
<dbReference type="Gene3D" id="3.10.290.10">
    <property type="entry name" value="RNA-binding S4 domain"/>
    <property type="match status" value="1"/>
</dbReference>
<dbReference type="GO" id="GO:0003723">
    <property type="term" value="F:RNA binding"/>
    <property type="evidence" value="ECO:0007669"/>
    <property type="project" value="UniProtKB-KW"/>
</dbReference>
<protein>
    <submittedName>
        <fullName evidence="2">S4 domain-containing protein YaaA</fullName>
    </submittedName>
</protein>
<keyword evidence="1" id="KW-0694">RNA-binding</keyword>
<dbReference type="Proteomes" id="UP000295310">
    <property type="component" value="Unassembled WGS sequence"/>
</dbReference>
<dbReference type="EMBL" id="SCWA01000017">
    <property type="protein sequence ID" value="TDL94348.1"/>
    <property type="molecule type" value="Genomic_DNA"/>
</dbReference>
<dbReference type="PROSITE" id="PS50889">
    <property type="entry name" value="S4"/>
    <property type="match status" value="1"/>
</dbReference>
<dbReference type="Pfam" id="PF13275">
    <property type="entry name" value="S4_2"/>
    <property type="match status" value="1"/>
</dbReference>
<reference evidence="2 3" key="1">
    <citation type="submission" date="2019-01" db="EMBL/GenBank/DDBJ databases">
        <title>Draft genome sequences of the type strains of six Macrococcus species.</title>
        <authorList>
            <person name="Mazhar S."/>
            <person name="Altermann E."/>
            <person name="Hill C."/>
            <person name="Mcauliffe O."/>
        </authorList>
    </citation>
    <scope>NUCLEOTIDE SEQUENCE [LARGE SCALE GENOMIC DNA]</scope>
    <source>
        <strain evidence="2 3">CCM4811</strain>
    </source>
</reference>
<dbReference type="InterPro" id="IPR036986">
    <property type="entry name" value="S4_RNA-bd_sf"/>
</dbReference>